<feature type="DNA-binding region" description="H-T-H motif" evidence="4">
    <location>
        <begin position="37"/>
        <end position="56"/>
    </location>
</feature>
<dbReference type="Pfam" id="PF16914">
    <property type="entry name" value="TetR_C_12"/>
    <property type="match status" value="1"/>
</dbReference>
<dbReference type="SUPFAM" id="SSF48498">
    <property type="entry name" value="Tetracyclin repressor-like, C-terminal domain"/>
    <property type="match status" value="1"/>
</dbReference>
<proteinExistence type="predicted"/>
<keyword evidence="1" id="KW-0805">Transcription regulation</keyword>
<accession>A0A9D2QG78</accession>
<keyword evidence="2 4" id="KW-0238">DNA-binding</keyword>
<dbReference type="PROSITE" id="PS50977">
    <property type="entry name" value="HTH_TETR_2"/>
    <property type="match status" value="1"/>
</dbReference>
<evidence type="ECO:0000256" key="2">
    <source>
        <dbReference type="ARBA" id="ARBA00023125"/>
    </source>
</evidence>
<evidence type="ECO:0000256" key="3">
    <source>
        <dbReference type="ARBA" id="ARBA00023163"/>
    </source>
</evidence>
<dbReference type="SUPFAM" id="SSF46689">
    <property type="entry name" value="Homeodomain-like"/>
    <property type="match status" value="1"/>
</dbReference>
<dbReference type="Proteomes" id="UP000823858">
    <property type="component" value="Unassembled WGS sequence"/>
</dbReference>
<dbReference type="InterPro" id="IPR011075">
    <property type="entry name" value="TetR_C"/>
</dbReference>
<protein>
    <submittedName>
        <fullName evidence="6">TetR family transcriptional regulator</fullName>
    </submittedName>
</protein>
<evidence type="ECO:0000313" key="6">
    <source>
        <dbReference type="EMBL" id="HJC85896.1"/>
    </source>
</evidence>
<evidence type="ECO:0000313" key="7">
    <source>
        <dbReference type="Proteomes" id="UP000823858"/>
    </source>
</evidence>
<keyword evidence="3" id="KW-0804">Transcription</keyword>
<organism evidence="6 7">
    <name type="scientific">Candidatus Corynebacterium faecigallinarum</name>
    <dbReference type="NCBI Taxonomy" id="2838528"/>
    <lineage>
        <taxon>Bacteria</taxon>
        <taxon>Bacillati</taxon>
        <taxon>Actinomycetota</taxon>
        <taxon>Actinomycetes</taxon>
        <taxon>Mycobacteriales</taxon>
        <taxon>Corynebacteriaceae</taxon>
        <taxon>Corynebacterium</taxon>
    </lineage>
</organism>
<evidence type="ECO:0000256" key="4">
    <source>
        <dbReference type="PROSITE-ProRule" id="PRU00335"/>
    </source>
</evidence>
<dbReference type="InterPro" id="IPR001647">
    <property type="entry name" value="HTH_TetR"/>
</dbReference>
<reference evidence="6" key="1">
    <citation type="journal article" date="2021" name="PeerJ">
        <title>Extensive microbial diversity within the chicken gut microbiome revealed by metagenomics and culture.</title>
        <authorList>
            <person name="Gilroy R."/>
            <person name="Ravi A."/>
            <person name="Getino M."/>
            <person name="Pursley I."/>
            <person name="Horton D.L."/>
            <person name="Alikhan N.F."/>
            <person name="Baker D."/>
            <person name="Gharbi K."/>
            <person name="Hall N."/>
            <person name="Watson M."/>
            <person name="Adriaenssens E.M."/>
            <person name="Foster-Nyarko E."/>
            <person name="Jarju S."/>
            <person name="Secka A."/>
            <person name="Antonio M."/>
            <person name="Oren A."/>
            <person name="Chaudhuri R.R."/>
            <person name="La Ragione R."/>
            <person name="Hildebrand F."/>
            <person name="Pallen M.J."/>
        </authorList>
    </citation>
    <scope>NUCLEOTIDE SEQUENCE</scope>
    <source>
        <strain evidence="6">ChiHjej13B12-4958</strain>
    </source>
</reference>
<dbReference type="Pfam" id="PF00440">
    <property type="entry name" value="TetR_N"/>
    <property type="match status" value="1"/>
</dbReference>
<name>A0A9D2QG78_9CORY</name>
<dbReference type="EMBL" id="DWVP01000023">
    <property type="protein sequence ID" value="HJC85896.1"/>
    <property type="molecule type" value="Genomic_DNA"/>
</dbReference>
<dbReference type="InterPro" id="IPR009057">
    <property type="entry name" value="Homeodomain-like_sf"/>
</dbReference>
<dbReference type="PANTHER" id="PTHR47506:SF7">
    <property type="entry name" value="TRANSCRIPTIONAL REGULATORY PROTEIN"/>
    <property type="match status" value="1"/>
</dbReference>
<evidence type="ECO:0000256" key="1">
    <source>
        <dbReference type="ARBA" id="ARBA00023015"/>
    </source>
</evidence>
<gene>
    <name evidence="6" type="ORF">H9751_10215</name>
</gene>
<dbReference type="GO" id="GO:0003677">
    <property type="term" value="F:DNA binding"/>
    <property type="evidence" value="ECO:0007669"/>
    <property type="project" value="UniProtKB-UniRule"/>
</dbReference>
<dbReference type="AlphaFoldDB" id="A0A9D2QG78"/>
<dbReference type="PANTHER" id="PTHR47506">
    <property type="entry name" value="TRANSCRIPTIONAL REGULATORY PROTEIN"/>
    <property type="match status" value="1"/>
</dbReference>
<dbReference type="Gene3D" id="1.10.357.10">
    <property type="entry name" value="Tetracycline Repressor, domain 2"/>
    <property type="match status" value="1"/>
</dbReference>
<sequence>MAYKKAVRTVTARRDTRAALLHAAVPLFRDRGIEHVSLAEIARATDAYPNQVTYHFHSKEGLFVHAACHAILRTAHQAEQLTRNSDTPGEHARDLVTYLLGPGAPEVMMFAEAMLTARRTPELQQLITDTTTELYAAGEAAMVDTFARTNWNNHATPGDITRGFWAAILGLALEKAALGEQFDAATADAVVLMLVRLNATRTEGNPS</sequence>
<comment type="caution">
    <text evidence="6">The sequence shown here is derived from an EMBL/GenBank/DDBJ whole genome shotgun (WGS) entry which is preliminary data.</text>
</comment>
<reference evidence="6" key="2">
    <citation type="submission" date="2021-04" db="EMBL/GenBank/DDBJ databases">
        <authorList>
            <person name="Gilroy R."/>
        </authorList>
    </citation>
    <scope>NUCLEOTIDE SEQUENCE</scope>
    <source>
        <strain evidence="6">ChiHjej13B12-4958</strain>
    </source>
</reference>
<dbReference type="InterPro" id="IPR036271">
    <property type="entry name" value="Tet_transcr_reg_TetR-rel_C_sf"/>
</dbReference>
<evidence type="ECO:0000259" key="5">
    <source>
        <dbReference type="PROSITE" id="PS50977"/>
    </source>
</evidence>
<feature type="domain" description="HTH tetR-type" evidence="5">
    <location>
        <begin position="14"/>
        <end position="74"/>
    </location>
</feature>